<dbReference type="Pfam" id="PF05157">
    <property type="entry name" value="MshEN"/>
    <property type="match status" value="2"/>
</dbReference>
<keyword evidence="5 7" id="KW-1133">Transmembrane helix</keyword>
<evidence type="ECO:0000256" key="4">
    <source>
        <dbReference type="ARBA" id="ARBA00022692"/>
    </source>
</evidence>
<dbReference type="SUPFAM" id="SSF53448">
    <property type="entry name" value="Nucleotide-diphospho-sugar transferases"/>
    <property type="match status" value="1"/>
</dbReference>
<dbReference type="OrthoDB" id="9766299at2"/>
<feature type="transmembrane region" description="Helical" evidence="7">
    <location>
        <begin position="666"/>
        <end position="685"/>
    </location>
</feature>
<protein>
    <recommendedName>
        <fullName evidence="8">Type II secretion system protein GspE N-terminal domain-containing protein</fullName>
    </recommendedName>
</protein>
<evidence type="ECO:0000256" key="6">
    <source>
        <dbReference type="ARBA" id="ARBA00023136"/>
    </source>
</evidence>
<dbReference type="PANTHER" id="PTHR43867:SF2">
    <property type="entry name" value="CELLULOSE SYNTHASE CATALYTIC SUBUNIT A [UDP-FORMING]"/>
    <property type="match status" value="1"/>
</dbReference>
<dbReference type="GO" id="GO:0016020">
    <property type="term" value="C:membrane"/>
    <property type="evidence" value="ECO:0007669"/>
    <property type="project" value="UniProtKB-SubCell"/>
</dbReference>
<evidence type="ECO:0000256" key="7">
    <source>
        <dbReference type="SAM" id="Phobius"/>
    </source>
</evidence>
<dbReference type="SUPFAM" id="SSF160246">
    <property type="entry name" value="EspE N-terminal domain-like"/>
    <property type="match status" value="2"/>
</dbReference>
<evidence type="ECO:0000256" key="1">
    <source>
        <dbReference type="ARBA" id="ARBA00004141"/>
    </source>
</evidence>
<dbReference type="InterPro" id="IPR029044">
    <property type="entry name" value="Nucleotide-diphossugar_trans"/>
</dbReference>
<keyword evidence="10" id="KW-1185">Reference proteome</keyword>
<dbReference type="PATRIC" id="fig|471514.4.peg.5006"/>
<accession>A0A0P9EI55</accession>
<dbReference type="Proteomes" id="UP000050482">
    <property type="component" value="Unassembled WGS sequence"/>
</dbReference>
<dbReference type="InterPro" id="IPR050321">
    <property type="entry name" value="Glycosyltr_2/OpgH_subfam"/>
</dbReference>
<dbReference type="STRING" id="471514.AN477_17680"/>
<dbReference type="PANTHER" id="PTHR43867">
    <property type="entry name" value="CELLULOSE SYNTHASE CATALYTIC SUBUNIT A [UDP-FORMING]"/>
    <property type="match status" value="1"/>
</dbReference>
<proteinExistence type="predicted"/>
<dbReference type="InterPro" id="IPR037257">
    <property type="entry name" value="T2SS_E_N_sf"/>
</dbReference>
<reference evidence="9 10" key="1">
    <citation type="submission" date="2015-09" db="EMBL/GenBank/DDBJ databases">
        <title>Draft genome sequence of Alicyclobacillus ferrooxydans DSM 22381.</title>
        <authorList>
            <person name="Hemp J."/>
        </authorList>
    </citation>
    <scope>NUCLEOTIDE SEQUENCE [LARGE SCALE GENOMIC DNA]</scope>
    <source>
        <strain evidence="9 10">TC-34</strain>
    </source>
</reference>
<keyword evidence="6 7" id="KW-0472">Membrane</keyword>
<dbReference type="EMBL" id="LJCO01000077">
    <property type="protein sequence ID" value="KPV42427.1"/>
    <property type="molecule type" value="Genomic_DNA"/>
</dbReference>
<dbReference type="Gene3D" id="3.90.550.10">
    <property type="entry name" value="Spore Coat Polysaccharide Biosynthesis Protein SpsA, Chain A"/>
    <property type="match status" value="1"/>
</dbReference>
<evidence type="ECO:0000256" key="2">
    <source>
        <dbReference type="ARBA" id="ARBA00022676"/>
    </source>
</evidence>
<evidence type="ECO:0000256" key="5">
    <source>
        <dbReference type="ARBA" id="ARBA00022989"/>
    </source>
</evidence>
<dbReference type="GO" id="GO:0016757">
    <property type="term" value="F:glycosyltransferase activity"/>
    <property type="evidence" value="ECO:0007669"/>
    <property type="project" value="UniProtKB-KW"/>
</dbReference>
<evidence type="ECO:0000313" key="10">
    <source>
        <dbReference type="Proteomes" id="UP000050482"/>
    </source>
</evidence>
<dbReference type="AlphaFoldDB" id="A0A0P9EI55"/>
<comment type="caution">
    <text evidence="9">The sequence shown here is derived from an EMBL/GenBank/DDBJ whole genome shotgun (WGS) entry which is preliminary data.</text>
</comment>
<keyword evidence="3" id="KW-0808">Transferase</keyword>
<dbReference type="Pfam" id="PF13641">
    <property type="entry name" value="Glyco_tranf_2_3"/>
    <property type="match status" value="1"/>
</dbReference>
<feature type="transmembrane region" description="Helical" evidence="7">
    <location>
        <begin position="295"/>
        <end position="313"/>
    </location>
</feature>
<feature type="domain" description="Type II secretion system protein GspE N-terminal" evidence="8">
    <location>
        <begin position="19"/>
        <end position="92"/>
    </location>
</feature>
<dbReference type="Gene3D" id="3.30.300.160">
    <property type="entry name" value="Type II secretion system, protein E, N-terminal domain"/>
    <property type="match status" value="2"/>
</dbReference>
<keyword evidence="2" id="KW-0328">Glycosyltransferase</keyword>
<organism evidence="9 10">
    <name type="scientific">Alicyclobacillus ferrooxydans</name>
    <dbReference type="NCBI Taxonomy" id="471514"/>
    <lineage>
        <taxon>Bacteria</taxon>
        <taxon>Bacillati</taxon>
        <taxon>Bacillota</taxon>
        <taxon>Bacilli</taxon>
        <taxon>Bacillales</taxon>
        <taxon>Alicyclobacillaceae</taxon>
        <taxon>Alicyclobacillus</taxon>
    </lineage>
</organism>
<dbReference type="RefSeq" id="WP_054970498.1">
    <property type="nucleotide sequence ID" value="NZ_LJCO01000077.1"/>
</dbReference>
<evidence type="ECO:0000256" key="3">
    <source>
        <dbReference type="ARBA" id="ARBA00022679"/>
    </source>
</evidence>
<evidence type="ECO:0000313" key="9">
    <source>
        <dbReference type="EMBL" id="KPV42427.1"/>
    </source>
</evidence>
<dbReference type="CDD" id="cd06427">
    <property type="entry name" value="CESA_like_2"/>
    <property type="match status" value="1"/>
</dbReference>
<gene>
    <name evidence="9" type="ORF">AN477_17680</name>
</gene>
<keyword evidence="4 7" id="KW-0812">Transmembrane</keyword>
<name>A0A0P9EI55_9BACL</name>
<feature type="transmembrane region" description="Helical" evidence="7">
    <location>
        <begin position="592"/>
        <end position="614"/>
    </location>
</feature>
<dbReference type="InterPro" id="IPR007831">
    <property type="entry name" value="T2SS_GspE_N"/>
</dbReference>
<evidence type="ECO:0000259" key="8">
    <source>
        <dbReference type="Pfam" id="PF05157"/>
    </source>
</evidence>
<sequence>MMFVCLNPYKTPEGKWVDPVSKQASALLSEEEARTHHILPWMLKDRQLWVACARTVREDVLQEVALHYEIVFTRALPEELEYAMDRVYGLPKELQHERLGGILLQQEKIGTEDLLYALQTQPQTGGKLGAILSSDNRANFWDIAEGVARQRNLPVVSLVNQAIETARTPSTQSVWDAVEDIFWIHHQCIPLAVYRDTLKVAMVDPEDQFARRTLTERTGLRLSVAITGWRDISAVYAVKYGSTHTARSTGDLVEASPEWSAHKRFSIPQWVGMIVSLVLFGLSLSLWFIPTMVVLNIVVQVFYTLNTIVRMAWILHSSRRPLEVAVTDSDLALVNRAALPIYTILVPLYKEVSVLPTIRRALNNLDYPKDRLDVKILLEADDEETIAAARASRLPNFVDLVVVPTSEPKTKPKACNFGLQRARGEYVVIFDAEDIPESDQLLKAIATFQSVPENVACVQAKLSYFNGMQNMLTRWFTAEYAMWFDLLLPALYAADLPIPLGGTSNHFRTEVLRKIGAWDPYNVTEDADLGIRLHRDGWRTAIMNSTTHEEANSEFVNWVRQRSRWVKGYLQTWFVHMRHPISLWKELGWKGFFGFQIIVGGTPATFLLNPLLWGLTTSWFALGAPLAHELFPGWLYYTSFANLVLGNFAFTYSNVVGMARRGAWDVVKYVVFSPIYWTFMSIAAWKGTWQLITRPSYWEKTMHGLDTSYAENFSQGQGM</sequence>
<comment type="subcellular location">
    <subcellularLocation>
        <location evidence="1">Membrane</location>
        <topology evidence="1">Multi-pass membrane protein</topology>
    </subcellularLocation>
</comment>
<feature type="transmembrane region" description="Helical" evidence="7">
    <location>
        <begin position="634"/>
        <end position="654"/>
    </location>
</feature>
<feature type="domain" description="Type II secretion system protein GspE N-terminal" evidence="8">
    <location>
        <begin position="181"/>
        <end position="234"/>
    </location>
</feature>